<dbReference type="GO" id="GO:0032993">
    <property type="term" value="C:protein-DNA complex"/>
    <property type="evidence" value="ECO:0007669"/>
    <property type="project" value="TreeGrafter"/>
</dbReference>
<feature type="modified residue" description="4-aspartylphosphate" evidence="2">
    <location>
        <position position="66"/>
    </location>
</feature>
<feature type="domain" description="Response regulatory" evidence="4">
    <location>
        <begin position="18"/>
        <end position="130"/>
    </location>
</feature>
<name>A0A366KA82_9BIFI</name>
<dbReference type="InterPro" id="IPR011006">
    <property type="entry name" value="CheY-like_superfamily"/>
</dbReference>
<keyword evidence="1 3" id="KW-0238">DNA-binding</keyword>
<accession>A0A366KA82</accession>
<reference evidence="6 7" key="1">
    <citation type="submission" date="2017-10" db="EMBL/GenBank/DDBJ databases">
        <title>Bifidobacterium xylocopum sp. nov. and Bifidobacterium aemilianum sp. nov., from the carpenter bee (Xylocopa violacea) digestive tract.</title>
        <authorList>
            <person name="Alberoni D."/>
            <person name="Baffoni L."/>
            <person name="Di Gioia D."/>
            <person name="Gaggia F."/>
            <person name="Biavati B."/>
        </authorList>
    </citation>
    <scope>NUCLEOTIDE SEQUENCE [LARGE SCALE GENOMIC DNA]</scope>
    <source>
        <strain evidence="6 7">XV10</strain>
    </source>
</reference>
<dbReference type="AlphaFoldDB" id="A0A366KA82"/>
<dbReference type="SMART" id="SM00862">
    <property type="entry name" value="Trans_reg_C"/>
    <property type="match status" value="1"/>
</dbReference>
<dbReference type="InterPro" id="IPR001789">
    <property type="entry name" value="Sig_transdc_resp-reg_receiver"/>
</dbReference>
<dbReference type="InterPro" id="IPR039420">
    <property type="entry name" value="WalR-like"/>
</dbReference>
<evidence type="ECO:0000256" key="2">
    <source>
        <dbReference type="PROSITE-ProRule" id="PRU00169"/>
    </source>
</evidence>
<dbReference type="Pfam" id="PF00072">
    <property type="entry name" value="Response_reg"/>
    <property type="match status" value="1"/>
</dbReference>
<dbReference type="Pfam" id="PF00486">
    <property type="entry name" value="Trans_reg_C"/>
    <property type="match status" value="1"/>
</dbReference>
<dbReference type="CDD" id="cd17574">
    <property type="entry name" value="REC_OmpR"/>
    <property type="match status" value="1"/>
</dbReference>
<dbReference type="Gene3D" id="3.40.50.2300">
    <property type="match status" value="1"/>
</dbReference>
<proteinExistence type="predicted"/>
<dbReference type="PANTHER" id="PTHR48111">
    <property type="entry name" value="REGULATOR OF RPOS"/>
    <property type="match status" value="1"/>
</dbReference>
<dbReference type="SUPFAM" id="SSF52172">
    <property type="entry name" value="CheY-like"/>
    <property type="match status" value="1"/>
</dbReference>
<organism evidence="6 7">
    <name type="scientific">Bifidobacterium aemilianum</name>
    <dbReference type="NCBI Taxonomy" id="2493120"/>
    <lineage>
        <taxon>Bacteria</taxon>
        <taxon>Bacillati</taxon>
        <taxon>Actinomycetota</taxon>
        <taxon>Actinomycetes</taxon>
        <taxon>Bifidobacteriales</taxon>
        <taxon>Bifidobacteriaceae</taxon>
        <taxon>Bifidobacterium</taxon>
    </lineage>
</organism>
<evidence type="ECO:0000256" key="1">
    <source>
        <dbReference type="ARBA" id="ARBA00023125"/>
    </source>
</evidence>
<feature type="DNA-binding region" description="OmpR/PhoB-type" evidence="3">
    <location>
        <begin position="139"/>
        <end position="246"/>
    </location>
</feature>
<evidence type="ECO:0000259" key="4">
    <source>
        <dbReference type="PROSITE" id="PS50110"/>
    </source>
</evidence>
<dbReference type="OrthoDB" id="9775518at2"/>
<dbReference type="EMBL" id="PDCG01000001">
    <property type="protein sequence ID" value="RBP98624.1"/>
    <property type="molecule type" value="Genomic_DNA"/>
</dbReference>
<protein>
    <submittedName>
        <fullName evidence="6">DNA-binding response regulator</fullName>
    </submittedName>
</protein>
<sequence>MATGPNPDEEVRSPKHARILVIDDDSRITTLLMAALSKDGHRVTVINDPRQVLGMDLKPLDLILCDVMMPHLDGFALIGRIREHVTCPILFLTAKTDEDSAILAYGLGADDYLRKPFGLAELRAKVRASLGQQHRKQGHQALTFGNLTVDLQARELLVDGTAAQLTDAEYRICAFLAQHPRRAYSRAQIWEACLQREDDLDLGGGQDPQGASAAVRVHISKARQKLKALGMDPIRTIWSVGYQWVA</sequence>
<dbReference type="InterPro" id="IPR001867">
    <property type="entry name" value="OmpR/PhoB-type_DNA-bd"/>
</dbReference>
<dbReference type="PROSITE" id="PS50110">
    <property type="entry name" value="RESPONSE_REGULATORY"/>
    <property type="match status" value="1"/>
</dbReference>
<dbReference type="PANTHER" id="PTHR48111:SF2">
    <property type="entry name" value="RESPONSE REGULATOR SAER"/>
    <property type="match status" value="1"/>
</dbReference>
<dbReference type="Gene3D" id="1.10.10.10">
    <property type="entry name" value="Winged helix-like DNA-binding domain superfamily/Winged helix DNA-binding domain"/>
    <property type="match status" value="1"/>
</dbReference>
<feature type="domain" description="OmpR/PhoB-type" evidence="5">
    <location>
        <begin position="139"/>
        <end position="246"/>
    </location>
</feature>
<comment type="caution">
    <text evidence="6">The sequence shown here is derived from an EMBL/GenBank/DDBJ whole genome shotgun (WGS) entry which is preliminary data.</text>
</comment>
<dbReference type="Proteomes" id="UP000252530">
    <property type="component" value="Unassembled WGS sequence"/>
</dbReference>
<dbReference type="GO" id="GO:0000976">
    <property type="term" value="F:transcription cis-regulatory region binding"/>
    <property type="evidence" value="ECO:0007669"/>
    <property type="project" value="TreeGrafter"/>
</dbReference>
<keyword evidence="7" id="KW-1185">Reference proteome</keyword>
<evidence type="ECO:0000313" key="6">
    <source>
        <dbReference type="EMBL" id="RBP98624.1"/>
    </source>
</evidence>
<dbReference type="CDD" id="cd00383">
    <property type="entry name" value="trans_reg_C"/>
    <property type="match status" value="1"/>
</dbReference>
<dbReference type="RefSeq" id="WP_113859597.1">
    <property type="nucleotide sequence ID" value="NZ_PDCG01000001.1"/>
</dbReference>
<dbReference type="GO" id="GO:0005829">
    <property type="term" value="C:cytosol"/>
    <property type="evidence" value="ECO:0007669"/>
    <property type="project" value="TreeGrafter"/>
</dbReference>
<dbReference type="SMART" id="SM00448">
    <property type="entry name" value="REC"/>
    <property type="match status" value="1"/>
</dbReference>
<dbReference type="GO" id="GO:0006355">
    <property type="term" value="P:regulation of DNA-templated transcription"/>
    <property type="evidence" value="ECO:0007669"/>
    <property type="project" value="InterPro"/>
</dbReference>
<evidence type="ECO:0000259" key="5">
    <source>
        <dbReference type="PROSITE" id="PS51755"/>
    </source>
</evidence>
<dbReference type="GO" id="GO:0000156">
    <property type="term" value="F:phosphorelay response regulator activity"/>
    <property type="evidence" value="ECO:0007669"/>
    <property type="project" value="TreeGrafter"/>
</dbReference>
<gene>
    <name evidence="6" type="ORF">CRD60_01920</name>
</gene>
<keyword evidence="2" id="KW-0597">Phosphoprotein</keyword>
<dbReference type="InterPro" id="IPR036388">
    <property type="entry name" value="WH-like_DNA-bd_sf"/>
</dbReference>
<evidence type="ECO:0000256" key="3">
    <source>
        <dbReference type="PROSITE-ProRule" id="PRU01091"/>
    </source>
</evidence>
<dbReference type="PROSITE" id="PS51755">
    <property type="entry name" value="OMPR_PHOB"/>
    <property type="match status" value="1"/>
</dbReference>
<evidence type="ECO:0000313" key="7">
    <source>
        <dbReference type="Proteomes" id="UP000252530"/>
    </source>
</evidence>